<organism evidence="1 2">
    <name type="scientific">Yersinia aleksiciae</name>
    <dbReference type="NCBI Taxonomy" id="263819"/>
    <lineage>
        <taxon>Bacteria</taxon>
        <taxon>Pseudomonadati</taxon>
        <taxon>Pseudomonadota</taxon>
        <taxon>Gammaproteobacteria</taxon>
        <taxon>Enterobacterales</taxon>
        <taxon>Yersiniaceae</taxon>
        <taxon>Yersinia</taxon>
    </lineage>
</organism>
<accession>A0A0T9UZV3</accession>
<dbReference type="EMBL" id="CQEM01000030">
    <property type="protein sequence ID" value="CNL89766.1"/>
    <property type="molecule type" value="Genomic_DNA"/>
</dbReference>
<evidence type="ECO:0000313" key="2">
    <source>
        <dbReference type="Proteomes" id="UP000040088"/>
    </source>
</evidence>
<gene>
    <name evidence="1" type="ORF">ERS008460_04046</name>
</gene>
<protein>
    <submittedName>
        <fullName evidence="1">Uncharacterized protein</fullName>
    </submittedName>
</protein>
<sequence length="119" mass="12948">MSSLASWSYTAKATVWPIVGTDKWNKPIYGAPVVIDCDYGGDGKRGSSSLGLSASVRLEFVVKNTFWSEYAIAKVGDMIALGESTSDMPSNDADEIKHIIRYADTFERIADDYAILTGV</sequence>
<name>A0A0T9UZV3_YERAE</name>
<evidence type="ECO:0000313" key="1">
    <source>
        <dbReference type="EMBL" id="CNL89766.1"/>
    </source>
</evidence>
<reference evidence="2" key="1">
    <citation type="submission" date="2015-03" db="EMBL/GenBank/DDBJ databases">
        <authorList>
            <consortium name="Pathogen Informatics"/>
        </authorList>
    </citation>
    <scope>NUCLEOTIDE SEQUENCE [LARGE SCALE GENOMIC DNA]</scope>
    <source>
        <strain evidence="2">IP27925</strain>
    </source>
</reference>
<dbReference type="RefSeq" id="WP_050127202.1">
    <property type="nucleotide sequence ID" value="NZ_CQEM01000030.1"/>
</dbReference>
<dbReference type="Proteomes" id="UP000040088">
    <property type="component" value="Unassembled WGS sequence"/>
</dbReference>
<proteinExistence type="predicted"/>
<dbReference type="AlphaFoldDB" id="A0A0T9UZV3"/>